<proteinExistence type="predicted"/>
<evidence type="ECO:0000259" key="1">
    <source>
        <dbReference type="PROSITE" id="PS51186"/>
    </source>
</evidence>
<dbReference type="GO" id="GO:1990189">
    <property type="term" value="F:protein N-terminal-serine acetyltransferase activity"/>
    <property type="evidence" value="ECO:0007669"/>
    <property type="project" value="TreeGrafter"/>
</dbReference>
<protein>
    <submittedName>
        <fullName evidence="2">GNAT family N-acetyltransferase</fullName>
    </submittedName>
</protein>
<gene>
    <name evidence="2" type="ORF">MW046_11890</name>
</gene>
<name>A0A8U0A5J4_9EURY</name>
<dbReference type="GO" id="GO:0008999">
    <property type="term" value="F:protein-N-terminal-alanine acetyltransferase activity"/>
    <property type="evidence" value="ECO:0007669"/>
    <property type="project" value="TreeGrafter"/>
</dbReference>
<dbReference type="PANTHER" id="PTHR43441">
    <property type="entry name" value="RIBOSOMAL-PROTEIN-SERINE ACETYLTRANSFERASE"/>
    <property type="match status" value="1"/>
</dbReference>
<reference evidence="2" key="1">
    <citation type="submission" date="2022-04" db="EMBL/GenBank/DDBJ databases">
        <title>Halocatena sp. nov., isolated from a salt lake.</title>
        <authorList>
            <person name="Cui H.-L."/>
        </authorList>
    </citation>
    <scope>NUCLEOTIDE SEQUENCE</scope>
    <source>
        <strain evidence="2">AD-1</strain>
    </source>
</reference>
<dbReference type="KEGG" id="haad:MW046_11890"/>
<dbReference type="InterPro" id="IPR000182">
    <property type="entry name" value="GNAT_dom"/>
</dbReference>
<dbReference type="EMBL" id="CP096019">
    <property type="protein sequence ID" value="UPM44119.1"/>
    <property type="molecule type" value="Genomic_DNA"/>
</dbReference>
<organism evidence="2 3">
    <name type="scientific">Halocatena salina</name>
    <dbReference type="NCBI Taxonomy" id="2934340"/>
    <lineage>
        <taxon>Archaea</taxon>
        <taxon>Methanobacteriati</taxon>
        <taxon>Methanobacteriota</taxon>
        <taxon>Stenosarchaea group</taxon>
        <taxon>Halobacteria</taxon>
        <taxon>Halobacteriales</taxon>
        <taxon>Natronomonadaceae</taxon>
        <taxon>Halocatena</taxon>
    </lineage>
</organism>
<dbReference type="Pfam" id="PF13302">
    <property type="entry name" value="Acetyltransf_3"/>
    <property type="match status" value="1"/>
</dbReference>
<dbReference type="PROSITE" id="PS51186">
    <property type="entry name" value="GNAT"/>
    <property type="match status" value="1"/>
</dbReference>
<accession>A0A8U0A5J4</accession>
<dbReference type="GO" id="GO:0005737">
    <property type="term" value="C:cytoplasm"/>
    <property type="evidence" value="ECO:0007669"/>
    <property type="project" value="TreeGrafter"/>
</dbReference>
<evidence type="ECO:0000313" key="2">
    <source>
        <dbReference type="EMBL" id="UPM44119.1"/>
    </source>
</evidence>
<evidence type="ECO:0000313" key="3">
    <source>
        <dbReference type="Proteomes" id="UP000831768"/>
    </source>
</evidence>
<dbReference type="Proteomes" id="UP000831768">
    <property type="component" value="Chromosome"/>
</dbReference>
<dbReference type="InterPro" id="IPR016181">
    <property type="entry name" value="Acyl_CoA_acyltransferase"/>
</dbReference>
<keyword evidence="3" id="KW-1185">Reference proteome</keyword>
<dbReference type="PANTHER" id="PTHR43441:SF11">
    <property type="entry name" value="RIBOSOMAL-PROTEIN-SERINE ACETYLTRANSFERASE"/>
    <property type="match status" value="1"/>
</dbReference>
<dbReference type="Gene3D" id="3.40.630.30">
    <property type="match status" value="1"/>
</dbReference>
<dbReference type="SUPFAM" id="SSF55729">
    <property type="entry name" value="Acyl-CoA N-acyltransferases (Nat)"/>
    <property type="match status" value="1"/>
</dbReference>
<feature type="domain" description="N-acetyltransferase" evidence="1">
    <location>
        <begin position="40"/>
        <end position="180"/>
    </location>
</feature>
<dbReference type="AlphaFoldDB" id="A0A8U0A5J4"/>
<sequence length="197" mass="22836">MFPETIETERLRLDRLSHAVDVIEYYECCSHHEPGIEEITRYLPWNPHETVKDTHDYLASMEEEWNEGTRAEYVIRPKDGEDGAGQIAGSAGLLCRWEQDLGLPAIWLRKRFWGRGYSGERADALLELAFDRLDLGVVAIPLHSDNENSYRAVEKYVNRHGGRYEGLLRNHASRYDEPADHHRFSISQTEYEAHHDG</sequence>
<dbReference type="InterPro" id="IPR051908">
    <property type="entry name" value="Ribosomal_N-acetyltransferase"/>
</dbReference>